<dbReference type="RefSeq" id="WP_215507195.1">
    <property type="nucleotide sequence ID" value="NZ_CP076364.1"/>
</dbReference>
<reference evidence="1" key="1">
    <citation type="submission" date="2021-06" db="EMBL/GenBank/DDBJ databases">
        <authorList>
            <person name="Lee C.-S."/>
            <person name="Jin L."/>
        </authorList>
    </citation>
    <scope>NUCLEOTIDE SEQUENCE</scope>
    <source>
        <strain evidence="1">Con5</strain>
        <plasmid evidence="1">p3</plasmid>
    </source>
</reference>
<evidence type="ECO:0000313" key="2">
    <source>
        <dbReference type="Proteomes" id="UP000679352"/>
    </source>
</evidence>
<gene>
    <name evidence="1" type="ORF">KM031_20160</name>
</gene>
<keyword evidence="2" id="KW-1185">Reference proteome</keyword>
<organism evidence="1 2">
    <name type="scientific">Gemmobacter fulvus</name>
    <dbReference type="NCBI Taxonomy" id="2840474"/>
    <lineage>
        <taxon>Bacteria</taxon>
        <taxon>Pseudomonadati</taxon>
        <taxon>Pseudomonadota</taxon>
        <taxon>Alphaproteobacteria</taxon>
        <taxon>Rhodobacterales</taxon>
        <taxon>Paracoccaceae</taxon>
        <taxon>Gemmobacter</taxon>
    </lineage>
</organism>
<dbReference type="Proteomes" id="UP000679352">
    <property type="component" value="Plasmid p3"/>
</dbReference>
<protein>
    <submittedName>
        <fullName evidence="1">Uncharacterized protein</fullName>
    </submittedName>
</protein>
<evidence type="ECO:0000313" key="1">
    <source>
        <dbReference type="EMBL" id="QWK92906.1"/>
    </source>
</evidence>
<name>A0A975PD18_9RHOB</name>
<dbReference type="AlphaFoldDB" id="A0A975PD18"/>
<accession>A0A975PD18</accession>
<dbReference type="EMBL" id="CP076364">
    <property type="protein sequence ID" value="QWK92906.1"/>
    <property type="molecule type" value="Genomic_DNA"/>
</dbReference>
<proteinExistence type="predicted"/>
<keyword evidence="1" id="KW-0614">Plasmid</keyword>
<sequence>MAGGYTFCLKNRPELPFLTASRFKADDGVSVSGKIRCGSMTRRGVGHSDAMPIWEAMNVKPIAADIYADNAAM</sequence>
<dbReference type="KEGG" id="gfu:KM031_20160"/>
<geneLocation type="plasmid" evidence="1 2">
    <name>p3</name>
</geneLocation>